<dbReference type="InterPro" id="IPR037730">
    <property type="entry name" value="IMP2"/>
</dbReference>
<keyword evidence="10" id="KW-0472">Membrane</keyword>
<proteinExistence type="inferred from homology"/>
<evidence type="ECO:0000313" key="12">
    <source>
        <dbReference type="EMBL" id="KAL2065621.1"/>
    </source>
</evidence>
<evidence type="ECO:0000256" key="7">
    <source>
        <dbReference type="ARBA" id="ARBA00022801"/>
    </source>
</evidence>
<evidence type="ECO:0000256" key="9">
    <source>
        <dbReference type="ARBA" id="ARBA00023128"/>
    </source>
</evidence>
<evidence type="ECO:0000256" key="6">
    <source>
        <dbReference type="ARBA" id="ARBA00022792"/>
    </source>
</evidence>
<gene>
    <name evidence="12" type="ORF">VTL71DRAFT_3291</name>
</gene>
<dbReference type="PRINTS" id="PR00727">
    <property type="entry name" value="LEADERPTASE"/>
</dbReference>
<comment type="subcellular location">
    <subcellularLocation>
        <location evidence="1">Mitochondrion inner membrane</location>
        <topology evidence="1">Single-pass membrane protein</topology>
    </subcellularLocation>
</comment>
<dbReference type="InterPro" id="IPR036286">
    <property type="entry name" value="LexA/Signal_pep-like_sf"/>
</dbReference>
<name>A0ABR4C6Q4_9HELO</name>
<dbReference type="SUPFAM" id="SSF51306">
    <property type="entry name" value="LexA/Signal peptidase"/>
    <property type="match status" value="1"/>
</dbReference>
<evidence type="ECO:0000256" key="3">
    <source>
        <dbReference type="ARBA" id="ARBA00013650"/>
    </source>
</evidence>
<dbReference type="CDD" id="cd06530">
    <property type="entry name" value="S26_SPase_I"/>
    <property type="match status" value="1"/>
</dbReference>
<accession>A0ABR4C6Q4</accession>
<organism evidence="12 13">
    <name type="scientific">Oculimacula yallundae</name>
    <dbReference type="NCBI Taxonomy" id="86028"/>
    <lineage>
        <taxon>Eukaryota</taxon>
        <taxon>Fungi</taxon>
        <taxon>Dikarya</taxon>
        <taxon>Ascomycota</taxon>
        <taxon>Pezizomycotina</taxon>
        <taxon>Leotiomycetes</taxon>
        <taxon>Helotiales</taxon>
        <taxon>Ploettnerulaceae</taxon>
        <taxon>Oculimacula</taxon>
    </lineage>
</organism>
<evidence type="ECO:0000313" key="13">
    <source>
        <dbReference type="Proteomes" id="UP001595075"/>
    </source>
</evidence>
<reference evidence="12 13" key="1">
    <citation type="journal article" date="2024" name="Commun. Biol.">
        <title>Comparative genomic analysis of thermophilic fungi reveals convergent evolutionary adaptations and gene losses.</title>
        <authorList>
            <person name="Steindorff A.S."/>
            <person name="Aguilar-Pontes M.V."/>
            <person name="Robinson A.J."/>
            <person name="Andreopoulos B."/>
            <person name="LaButti K."/>
            <person name="Kuo A."/>
            <person name="Mondo S."/>
            <person name="Riley R."/>
            <person name="Otillar R."/>
            <person name="Haridas S."/>
            <person name="Lipzen A."/>
            <person name="Grimwood J."/>
            <person name="Schmutz J."/>
            <person name="Clum A."/>
            <person name="Reid I.D."/>
            <person name="Moisan M.C."/>
            <person name="Butler G."/>
            <person name="Nguyen T.T.M."/>
            <person name="Dewar K."/>
            <person name="Conant G."/>
            <person name="Drula E."/>
            <person name="Henrissat B."/>
            <person name="Hansel C."/>
            <person name="Singer S."/>
            <person name="Hutchinson M.I."/>
            <person name="de Vries R.P."/>
            <person name="Natvig D.O."/>
            <person name="Powell A.J."/>
            <person name="Tsang A."/>
            <person name="Grigoriev I.V."/>
        </authorList>
    </citation>
    <scope>NUCLEOTIDE SEQUENCE [LARGE SCALE GENOMIC DNA]</scope>
    <source>
        <strain evidence="12 13">CBS 494.80</strain>
    </source>
</reference>
<dbReference type="PANTHER" id="PTHR46041:SF2">
    <property type="entry name" value="MITOCHONDRIAL INNER MEMBRANE PROTEASE SUBUNIT 2"/>
    <property type="match status" value="1"/>
</dbReference>
<evidence type="ECO:0000256" key="2">
    <source>
        <dbReference type="ARBA" id="ARBA00007066"/>
    </source>
</evidence>
<keyword evidence="7" id="KW-0378">Hydrolase</keyword>
<comment type="caution">
    <text evidence="12">The sequence shown here is derived from an EMBL/GenBank/DDBJ whole genome shotgun (WGS) entry which is preliminary data.</text>
</comment>
<evidence type="ECO:0000259" key="11">
    <source>
        <dbReference type="Pfam" id="PF10502"/>
    </source>
</evidence>
<dbReference type="EMBL" id="JAZHXI010000012">
    <property type="protein sequence ID" value="KAL2065621.1"/>
    <property type="molecule type" value="Genomic_DNA"/>
</dbReference>
<keyword evidence="6" id="KW-0999">Mitochondrion inner membrane</keyword>
<sequence length="195" mass="22847">MSRLFSHLNRKLQWRPSWRELSYYPIRILPWIPAVIFFNDHVREIVWINGPSMYPFLNPSYNENLSKDVCLNDKWNPRENLQRGMIITYQSPAHPEVQVVKRIIAMEGDTVTTRAPCPVPTVQVPANHVWVEGDNEDSTKTLDSNHYGPIPLNLITGKVTHFLWPRKRFGRIHWEDFEGNSRVTKGSVDDMPVWE</sequence>
<evidence type="ECO:0000256" key="10">
    <source>
        <dbReference type="ARBA" id="ARBA00023136"/>
    </source>
</evidence>
<keyword evidence="5" id="KW-0812">Transmembrane</keyword>
<dbReference type="Gene3D" id="2.10.109.10">
    <property type="entry name" value="Umud Fragment, subunit A"/>
    <property type="match status" value="1"/>
</dbReference>
<comment type="similarity">
    <text evidence="2">Belongs to the peptidase S26 family. IMP2 subfamily.</text>
</comment>
<evidence type="ECO:0000256" key="5">
    <source>
        <dbReference type="ARBA" id="ARBA00022692"/>
    </source>
</evidence>
<keyword evidence="13" id="KW-1185">Reference proteome</keyword>
<dbReference type="PANTHER" id="PTHR46041">
    <property type="entry name" value="MITOCHONDRIAL INNER MEMBRANE PROTEASE SUBUNIT 2"/>
    <property type="match status" value="1"/>
</dbReference>
<dbReference type="Pfam" id="PF10502">
    <property type="entry name" value="Peptidase_S26"/>
    <property type="match status" value="1"/>
</dbReference>
<keyword evidence="9" id="KW-0496">Mitochondrion</keyword>
<keyword evidence="4" id="KW-0645">Protease</keyword>
<evidence type="ECO:0000256" key="8">
    <source>
        <dbReference type="ARBA" id="ARBA00022989"/>
    </source>
</evidence>
<dbReference type="InterPro" id="IPR000223">
    <property type="entry name" value="Pept_S26A_signal_pept_1"/>
</dbReference>
<evidence type="ECO:0000256" key="4">
    <source>
        <dbReference type="ARBA" id="ARBA00022670"/>
    </source>
</evidence>
<dbReference type="Proteomes" id="UP001595075">
    <property type="component" value="Unassembled WGS sequence"/>
</dbReference>
<protein>
    <recommendedName>
        <fullName evidence="3">Mitochondrial inner membrane protease subunit 2</fullName>
    </recommendedName>
</protein>
<feature type="domain" description="Peptidase S26" evidence="11">
    <location>
        <begin position="30"/>
        <end position="114"/>
    </location>
</feature>
<keyword evidence="8" id="KW-1133">Transmembrane helix</keyword>
<dbReference type="InterPro" id="IPR019533">
    <property type="entry name" value="Peptidase_S26"/>
</dbReference>
<evidence type="ECO:0000256" key="1">
    <source>
        <dbReference type="ARBA" id="ARBA00004434"/>
    </source>
</evidence>